<dbReference type="Proteomes" id="UP001155483">
    <property type="component" value="Unassembled WGS sequence"/>
</dbReference>
<name>A0A9X3B7F6_9BACT</name>
<evidence type="ECO:0000256" key="1">
    <source>
        <dbReference type="SAM" id="SignalP"/>
    </source>
</evidence>
<sequence length="336" mass="37225">MRKLYLCIGFCLTLWSAMAQDPNFSQFFASPLTLNPALTGKFDGDMRFAANYRNQWPTINNAFTTYTASLDFGILKNRIPVIDQFGVGFLGFSDRSGNGILQSNAIGVSTAYHKGLDEDAYNQLGLGFQAVYVNKRLDVTKLDLEDELTPFGFTGTTQDVFPANQVNVSYFDVNAGILYNGTTNGLNNIYAGVSVYHINQPKESFKNSDFVLEPRMTFQAGYMHPINSMDALHLSANYSRQANATNTVVGGAFMKNLNADVSNPTNLYMGSWIRFGDAIIPYVGLEVGEFHFGFTYDVNISSLKPASNTRGGAEASLIYIRKHRDPNARKLNCPKF</sequence>
<comment type="caution">
    <text evidence="2">The sequence shown here is derived from an EMBL/GenBank/DDBJ whole genome shotgun (WGS) entry which is preliminary data.</text>
</comment>
<dbReference type="AlphaFoldDB" id="A0A9X3B7F6"/>
<dbReference type="EMBL" id="JAOTIF010000002">
    <property type="protein sequence ID" value="MCU7548436.1"/>
    <property type="molecule type" value="Genomic_DNA"/>
</dbReference>
<accession>A0A9X3B7F6</accession>
<protein>
    <submittedName>
        <fullName evidence="2">PorP/SprF family type IX secretion system membrane protein</fullName>
    </submittedName>
</protein>
<organism evidence="2 3">
    <name type="scientific">Paraflavisolibacter caeni</name>
    <dbReference type="NCBI Taxonomy" id="2982496"/>
    <lineage>
        <taxon>Bacteria</taxon>
        <taxon>Pseudomonadati</taxon>
        <taxon>Bacteroidota</taxon>
        <taxon>Chitinophagia</taxon>
        <taxon>Chitinophagales</taxon>
        <taxon>Chitinophagaceae</taxon>
        <taxon>Paraflavisolibacter</taxon>
    </lineage>
</organism>
<evidence type="ECO:0000313" key="3">
    <source>
        <dbReference type="Proteomes" id="UP001155483"/>
    </source>
</evidence>
<feature type="chain" id="PRO_5040779093" evidence="1">
    <location>
        <begin position="20"/>
        <end position="336"/>
    </location>
</feature>
<reference evidence="2" key="1">
    <citation type="submission" date="2022-09" db="EMBL/GenBank/DDBJ databases">
        <authorList>
            <person name="Yuan C."/>
            <person name="Ke Z."/>
        </authorList>
    </citation>
    <scope>NUCLEOTIDE SEQUENCE</scope>
    <source>
        <strain evidence="2">LB-8</strain>
    </source>
</reference>
<proteinExistence type="predicted"/>
<keyword evidence="1" id="KW-0732">Signal</keyword>
<reference evidence="2" key="2">
    <citation type="submission" date="2023-04" db="EMBL/GenBank/DDBJ databases">
        <title>Paracnuella aquatica gen. nov., sp. nov., a member of the family Chitinophagaceae isolated from a hot spring.</title>
        <authorList>
            <person name="Wang C."/>
        </authorList>
    </citation>
    <scope>NUCLEOTIDE SEQUENCE</scope>
    <source>
        <strain evidence="2">LB-8</strain>
    </source>
</reference>
<gene>
    <name evidence="2" type="ORF">OCK74_04880</name>
</gene>
<dbReference type="RefSeq" id="WP_279295883.1">
    <property type="nucleotide sequence ID" value="NZ_JAOTIF010000002.1"/>
</dbReference>
<feature type="signal peptide" evidence="1">
    <location>
        <begin position="1"/>
        <end position="19"/>
    </location>
</feature>
<keyword evidence="3" id="KW-1185">Reference proteome</keyword>
<dbReference type="InterPro" id="IPR019861">
    <property type="entry name" value="PorP/SprF_Bacteroidetes"/>
</dbReference>
<dbReference type="NCBIfam" id="TIGR03519">
    <property type="entry name" value="T9SS_PorP_fam"/>
    <property type="match status" value="1"/>
</dbReference>
<evidence type="ECO:0000313" key="2">
    <source>
        <dbReference type="EMBL" id="MCU7548436.1"/>
    </source>
</evidence>
<dbReference type="Pfam" id="PF11751">
    <property type="entry name" value="PorP_SprF"/>
    <property type="match status" value="1"/>
</dbReference>